<keyword evidence="17 24" id="KW-0472">Membrane</keyword>
<feature type="binding site" evidence="21">
    <location>
        <position position="21"/>
    </location>
    <ligand>
        <name>substrate</name>
    </ligand>
</feature>
<comment type="subcellular location">
    <subcellularLocation>
        <location evidence="1 24">Cell inner membrane</location>
        <topology evidence="1 24">Multi-pass membrane protein</topology>
    </subcellularLocation>
</comment>
<keyword evidence="8 24" id="KW-0808">Transferase</keyword>
<dbReference type="GO" id="GO:0005524">
    <property type="term" value="F:ATP binding"/>
    <property type="evidence" value="ECO:0007669"/>
    <property type="project" value="UniProtKB-KW"/>
</dbReference>
<keyword evidence="12 24" id="KW-0418">Kinase</keyword>
<protein>
    <recommendedName>
        <fullName evidence="4 24">Diacylglycerol kinase</fullName>
        <ecNumber evidence="3 24">2.7.1.107</ecNumber>
    </recommendedName>
</protein>
<feature type="binding site" evidence="21">
    <location>
        <position position="81"/>
    </location>
    <ligand>
        <name>substrate</name>
    </ligand>
</feature>
<feature type="binding site" evidence="22">
    <location>
        <position position="21"/>
    </location>
    <ligand>
        <name>ATP</name>
        <dbReference type="ChEBI" id="CHEBI:30616"/>
    </ligand>
</feature>
<dbReference type="PANTHER" id="PTHR34299:SF1">
    <property type="entry name" value="DIACYLGLYCEROL KINASE"/>
    <property type="match status" value="1"/>
</dbReference>
<dbReference type="GO" id="GO:0004143">
    <property type="term" value="F:ATP-dependent diacylglycerol kinase activity"/>
    <property type="evidence" value="ECO:0007669"/>
    <property type="project" value="UniProtKB-EC"/>
</dbReference>
<evidence type="ECO:0000256" key="9">
    <source>
        <dbReference type="ARBA" id="ARBA00022692"/>
    </source>
</evidence>
<evidence type="ECO:0000256" key="12">
    <source>
        <dbReference type="ARBA" id="ARBA00022777"/>
    </source>
</evidence>
<comment type="similarity">
    <text evidence="2 24">Belongs to the bacterial diacylglycerol kinase family.</text>
</comment>
<evidence type="ECO:0000313" key="25">
    <source>
        <dbReference type="EMBL" id="SET82746.1"/>
    </source>
</evidence>
<keyword evidence="6" id="KW-0444">Lipid biosynthesis</keyword>
<evidence type="ECO:0000256" key="5">
    <source>
        <dbReference type="ARBA" id="ARBA00022475"/>
    </source>
</evidence>
<feature type="transmembrane region" description="Helical" evidence="24">
    <location>
        <begin position="42"/>
        <end position="62"/>
    </location>
</feature>
<dbReference type="Gene3D" id="1.10.287.3610">
    <property type="match status" value="1"/>
</dbReference>
<proteinExistence type="inferred from homology"/>
<dbReference type="STRING" id="430453.SAMN04487962_12823"/>
<keyword evidence="14 23" id="KW-0460">Magnesium</keyword>
<feature type="binding site" evidence="22">
    <location>
        <position position="28"/>
    </location>
    <ligand>
        <name>ATP</name>
        <dbReference type="ChEBI" id="CHEBI:30616"/>
    </ligand>
</feature>
<evidence type="ECO:0000256" key="18">
    <source>
        <dbReference type="ARBA" id="ARBA00023209"/>
    </source>
</evidence>
<evidence type="ECO:0000256" key="24">
    <source>
        <dbReference type="RuleBase" id="RU363065"/>
    </source>
</evidence>
<keyword evidence="5" id="KW-1003">Cell membrane</keyword>
<dbReference type="PROSITE" id="PS01069">
    <property type="entry name" value="DAGK_PROKAR"/>
    <property type="match status" value="1"/>
</dbReference>
<keyword evidence="19 24" id="KW-1208">Phospholipid metabolism</keyword>
<gene>
    <name evidence="25" type="ORF">SAMN04487962_12823</name>
</gene>
<feature type="binding site" evidence="23">
    <location>
        <position position="40"/>
    </location>
    <ligand>
        <name>a divalent metal cation</name>
        <dbReference type="ChEBI" id="CHEBI:60240"/>
    </ligand>
</feature>
<evidence type="ECO:0000256" key="14">
    <source>
        <dbReference type="ARBA" id="ARBA00022842"/>
    </source>
</evidence>
<evidence type="ECO:0000256" key="10">
    <source>
        <dbReference type="ARBA" id="ARBA00022723"/>
    </source>
</evidence>
<dbReference type="EMBL" id="FOHZ01000028">
    <property type="protein sequence ID" value="SET82746.1"/>
    <property type="molecule type" value="Genomic_DNA"/>
</dbReference>
<keyword evidence="18" id="KW-0594">Phospholipid biosynthesis</keyword>
<feature type="binding site" evidence="23">
    <location>
        <position position="88"/>
    </location>
    <ligand>
        <name>a divalent metal cation</name>
        <dbReference type="ChEBI" id="CHEBI:60240"/>
    </ligand>
</feature>
<keyword evidence="16 24" id="KW-0443">Lipid metabolism</keyword>
<organism evidence="25 26">
    <name type="scientific">Marinobacter segnicrescens</name>
    <dbReference type="NCBI Taxonomy" id="430453"/>
    <lineage>
        <taxon>Bacteria</taxon>
        <taxon>Pseudomonadati</taxon>
        <taxon>Pseudomonadota</taxon>
        <taxon>Gammaproteobacteria</taxon>
        <taxon>Pseudomonadales</taxon>
        <taxon>Marinobacteraceae</taxon>
        <taxon>Marinobacter</taxon>
    </lineage>
</organism>
<keyword evidence="13 22" id="KW-0067">ATP-binding</keyword>
<evidence type="ECO:0000256" key="17">
    <source>
        <dbReference type="ARBA" id="ARBA00023136"/>
    </source>
</evidence>
<feature type="binding site" evidence="22">
    <location>
        <position position="40"/>
    </location>
    <ligand>
        <name>ATP</name>
        <dbReference type="ChEBI" id="CHEBI:30616"/>
    </ligand>
</feature>
<evidence type="ECO:0000256" key="8">
    <source>
        <dbReference type="ARBA" id="ARBA00022679"/>
    </source>
</evidence>
<evidence type="ECO:0000256" key="23">
    <source>
        <dbReference type="PIRSR" id="PIRSR600829-4"/>
    </source>
</evidence>
<dbReference type="InterPro" id="IPR036945">
    <property type="entry name" value="DAGK_sf"/>
</dbReference>
<dbReference type="CDD" id="cd14264">
    <property type="entry name" value="DAGK_IM"/>
    <property type="match status" value="1"/>
</dbReference>
<dbReference type="RefSeq" id="WP_091854590.1">
    <property type="nucleotide sequence ID" value="NZ_FOHZ01000028.1"/>
</dbReference>
<feature type="binding site" evidence="22">
    <location>
        <begin position="106"/>
        <end position="107"/>
    </location>
    <ligand>
        <name>ATP</name>
        <dbReference type="ChEBI" id="CHEBI:30616"/>
    </ligand>
</feature>
<keyword evidence="7 24" id="KW-0997">Cell inner membrane</keyword>
<name>A0A1I0HI97_9GAMM</name>
<keyword evidence="26" id="KW-1185">Reference proteome</keyword>
<evidence type="ECO:0000256" key="2">
    <source>
        <dbReference type="ARBA" id="ARBA00005967"/>
    </source>
</evidence>
<keyword evidence="10 23" id="KW-0479">Metal-binding</keyword>
<keyword evidence="9 24" id="KW-0812">Transmembrane</keyword>
<comment type="function">
    <text evidence="24">Catalyzes the ATP-dependent phosphorylation of sn-l,2-diacylglycerol (DAG) to phosphatidic acid. Involved in the recycling of diacylglycerol produced as a by-product during membrane-derived oligosaccharide (MDO) biosynthesis.</text>
</comment>
<feature type="binding site" evidence="22">
    <location>
        <position position="88"/>
    </location>
    <ligand>
        <name>ATP</name>
        <dbReference type="ChEBI" id="CHEBI:30616"/>
    </ligand>
</feature>
<evidence type="ECO:0000313" key="26">
    <source>
        <dbReference type="Proteomes" id="UP000198762"/>
    </source>
</evidence>
<comment type="caution">
    <text evidence="24">Lacks conserved residue(s) required for the propagation of feature annotation.</text>
</comment>
<evidence type="ECO:0000256" key="16">
    <source>
        <dbReference type="ARBA" id="ARBA00023098"/>
    </source>
</evidence>
<dbReference type="PANTHER" id="PTHR34299">
    <property type="entry name" value="DIACYLGLYCEROL KINASE"/>
    <property type="match status" value="1"/>
</dbReference>
<evidence type="ECO:0000256" key="3">
    <source>
        <dbReference type="ARBA" id="ARBA00012133"/>
    </source>
</evidence>
<dbReference type="InterPro" id="IPR033718">
    <property type="entry name" value="DAGK_prok"/>
</dbReference>
<feature type="transmembrane region" description="Helical" evidence="24">
    <location>
        <begin position="108"/>
        <end position="127"/>
    </location>
</feature>
<feature type="binding site" evidence="21">
    <location>
        <begin position="59"/>
        <end position="62"/>
    </location>
    <ligand>
        <name>substrate</name>
    </ligand>
</feature>
<comment type="catalytic activity">
    <reaction evidence="24">
        <text>a 1,2-diacyl-sn-glycerol + ATP = a 1,2-diacyl-sn-glycero-3-phosphate + ADP + H(+)</text>
        <dbReference type="Rhea" id="RHEA:10272"/>
        <dbReference type="ChEBI" id="CHEBI:15378"/>
        <dbReference type="ChEBI" id="CHEBI:17815"/>
        <dbReference type="ChEBI" id="CHEBI:30616"/>
        <dbReference type="ChEBI" id="CHEBI:58608"/>
        <dbReference type="ChEBI" id="CHEBI:456216"/>
        <dbReference type="EC" id="2.7.1.107"/>
    </reaction>
</comment>
<evidence type="ECO:0000256" key="19">
    <source>
        <dbReference type="ARBA" id="ARBA00023264"/>
    </source>
</evidence>
<dbReference type="GO" id="GO:0046872">
    <property type="term" value="F:metal ion binding"/>
    <property type="evidence" value="ECO:0007669"/>
    <property type="project" value="UniProtKB-KW"/>
</dbReference>
<evidence type="ECO:0000256" key="20">
    <source>
        <dbReference type="PIRSR" id="PIRSR600829-1"/>
    </source>
</evidence>
<dbReference type="OrthoDB" id="9796011at2"/>
<evidence type="ECO:0000256" key="15">
    <source>
        <dbReference type="ARBA" id="ARBA00022989"/>
    </source>
</evidence>
<evidence type="ECO:0000256" key="4">
    <source>
        <dbReference type="ARBA" id="ARBA00017575"/>
    </source>
</evidence>
<dbReference type="GO" id="GO:0006654">
    <property type="term" value="P:phosphatidic acid biosynthetic process"/>
    <property type="evidence" value="ECO:0007669"/>
    <property type="project" value="InterPro"/>
</dbReference>
<feature type="binding site" evidence="22">
    <location>
        <begin position="97"/>
        <end position="99"/>
    </location>
    <ligand>
        <name>ATP</name>
        <dbReference type="ChEBI" id="CHEBI:30616"/>
    </ligand>
</feature>
<reference evidence="26" key="1">
    <citation type="submission" date="2016-10" db="EMBL/GenBank/DDBJ databases">
        <authorList>
            <person name="Varghese N."/>
            <person name="Submissions S."/>
        </authorList>
    </citation>
    <scope>NUCLEOTIDE SEQUENCE [LARGE SCALE GENOMIC DNA]</scope>
    <source>
        <strain evidence="26">CGMCC 1.6489</strain>
    </source>
</reference>
<dbReference type="EC" id="2.7.1.107" evidence="3 24"/>
<dbReference type="Proteomes" id="UP000198762">
    <property type="component" value="Unassembled WGS sequence"/>
</dbReference>
<dbReference type="AlphaFoldDB" id="A0A1I0HI97"/>
<dbReference type="GO" id="GO:0005886">
    <property type="term" value="C:plasma membrane"/>
    <property type="evidence" value="ECO:0007669"/>
    <property type="project" value="UniProtKB-SubCell"/>
</dbReference>
<sequence>MTDVSDPKTARELKGGTGLRRILNATGYSMQGFRAAFRTEPAFRQLVLLNAVLLPIALWVDVSPVERALLLLTPLLSLTIELINSSIEHVVDRISLELHPLSKSAKDMGSAAQFMGLVLIVVCWTTILL</sequence>
<feature type="binding site" evidence="21">
    <location>
        <position position="110"/>
    </location>
    <ligand>
        <name>substrate</name>
    </ligand>
</feature>
<evidence type="ECO:0000256" key="13">
    <source>
        <dbReference type="ARBA" id="ARBA00022840"/>
    </source>
</evidence>
<accession>A0A1I0HI97</accession>
<keyword evidence="15 24" id="KW-1133">Transmembrane helix</keyword>
<evidence type="ECO:0000256" key="21">
    <source>
        <dbReference type="PIRSR" id="PIRSR600829-2"/>
    </source>
</evidence>
<evidence type="ECO:0000256" key="1">
    <source>
        <dbReference type="ARBA" id="ARBA00004429"/>
    </source>
</evidence>
<keyword evidence="11 22" id="KW-0547">Nucleotide-binding</keyword>
<dbReference type="InterPro" id="IPR000829">
    <property type="entry name" value="DAGK"/>
</dbReference>
<evidence type="ECO:0000256" key="11">
    <source>
        <dbReference type="ARBA" id="ARBA00022741"/>
    </source>
</evidence>
<evidence type="ECO:0000256" key="7">
    <source>
        <dbReference type="ARBA" id="ARBA00022519"/>
    </source>
</evidence>
<feature type="active site" description="Proton acceptor" evidence="20">
    <location>
        <position position="81"/>
    </location>
</feature>
<dbReference type="Pfam" id="PF01219">
    <property type="entry name" value="DAGK_prokar"/>
    <property type="match status" value="1"/>
</dbReference>
<evidence type="ECO:0000256" key="22">
    <source>
        <dbReference type="PIRSR" id="PIRSR600829-3"/>
    </source>
</evidence>
<evidence type="ECO:0000256" key="6">
    <source>
        <dbReference type="ARBA" id="ARBA00022516"/>
    </source>
</evidence>
<feature type="binding site" evidence="21">
    <location>
        <position position="67"/>
    </location>
    <ligand>
        <name>substrate</name>
    </ligand>
</feature>
<comment type="cofactor">
    <cofactor evidence="23">
        <name>Mg(2+)</name>
        <dbReference type="ChEBI" id="CHEBI:18420"/>
    </cofactor>
    <text evidence="23">Mn(2+), Zn(2+), Cd(2+) and Co(2+) support activity to lesser extents.</text>
</comment>